<organism evidence="1 2">
    <name type="scientific">Hymenolepis diminuta</name>
    <name type="common">Rat tapeworm</name>
    <dbReference type="NCBI Taxonomy" id="6216"/>
    <lineage>
        <taxon>Eukaryota</taxon>
        <taxon>Metazoa</taxon>
        <taxon>Spiralia</taxon>
        <taxon>Lophotrochozoa</taxon>
        <taxon>Platyhelminthes</taxon>
        <taxon>Cestoda</taxon>
        <taxon>Eucestoda</taxon>
        <taxon>Cyclophyllidea</taxon>
        <taxon>Hymenolepididae</taxon>
        <taxon>Hymenolepis</taxon>
    </lineage>
</organism>
<gene>
    <name evidence="1" type="ORF">WMSIL1_LOCUS207</name>
</gene>
<name>A0A564XVL7_HYMDI</name>
<dbReference type="Proteomes" id="UP000321570">
    <property type="component" value="Unassembled WGS sequence"/>
</dbReference>
<sequence>MPPSSTEAKGQCTENQERLATFGRTLGDTQVCFLNPECSDVVIKHQLPLKGYRNVVAFQSEILELLSF</sequence>
<keyword evidence="2" id="KW-1185">Reference proteome</keyword>
<reference evidence="1 2" key="1">
    <citation type="submission" date="2019-07" db="EMBL/GenBank/DDBJ databases">
        <authorList>
            <person name="Jastrzebski P J."/>
            <person name="Paukszto L."/>
            <person name="Jastrzebski P J."/>
        </authorList>
    </citation>
    <scope>NUCLEOTIDE SEQUENCE [LARGE SCALE GENOMIC DNA]</scope>
    <source>
        <strain evidence="1 2">WMS-il1</strain>
    </source>
</reference>
<protein>
    <submittedName>
        <fullName evidence="1">Uncharacterized protein</fullName>
    </submittedName>
</protein>
<proteinExistence type="predicted"/>
<dbReference type="AlphaFoldDB" id="A0A564XVL7"/>
<accession>A0A564XVL7</accession>
<dbReference type="EMBL" id="CABIJS010000007">
    <property type="protein sequence ID" value="VUZ38799.1"/>
    <property type="molecule type" value="Genomic_DNA"/>
</dbReference>
<evidence type="ECO:0000313" key="1">
    <source>
        <dbReference type="EMBL" id="VUZ38799.1"/>
    </source>
</evidence>
<evidence type="ECO:0000313" key="2">
    <source>
        <dbReference type="Proteomes" id="UP000321570"/>
    </source>
</evidence>